<evidence type="ECO:0000313" key="1">
    <source>
        <dbReference type="EMBL" id="KAI8008014.1"/>
    </source>
</evidence>
<organism evidence="1 2">
    <name type="scientific">Camellia lanceoleosa</name>
    <dbReference type="NCBI Taxonomy" id="1840588"/>
    <lineage>
        <taxon>Eukaryota</taxon>
        <taxon>Viridiplantae</taxon>
        <taxon>Streptophyta</taxon>
        <taxon>Embryophyta</taxon>
        <taxon>Tracheophyta</taxon>
        <taxon>Spermatophyta</taxon>
        <taxon>Magnoliopsida</taxon>
        <taxon>eudicotyledons</taxon>
        <taxon>Gunneridae</taxon>
        <taxon>Pentapetalae</taxon>
        <taxon>asterids</taxon>
        <taxon>Ericales</taxon>
        <taxon>Theaceae</taxon>
        <taxon>Camellia</taxon>
    </lineage>
</organism>
<keyword evidence="2" id="KW-1185">Reference proteome</keyword>
<sequence>MSATTEDLFILDSDDSLVGDNPEVEKKAKGSFESAARKRLGDISNLPQRPKPSTKDEKEQFVSNTTKEYIEHLKKENMMLMKLLADRNKIIEFSGIELQKLRINFQKMRQQNLQLAQSNSQMLTELNSEKDRLKVLQHELGSKNALLNAKKLELKEKAEITCQYIDKQEGTSKSEDARESSEADRADNEDFKTKKRQQSKSLGLSTVKQVQLKEKTENKRASLRRQSARFKPAEPEPTEEAFEIDNAKFPVCSLHDDQMQEDGSTSMCSSAKTDDKRGSSGPSDDEAQDRTSAEQIQLKEKTKKKRACLRRQSARSKHQESEPTEDTFEIVDIKFPVCSLHDDQMQGSTSMCSLAKDDKRGISDPSDDKTQQLQRSSIGRPLRLAAKNVQSYKEIPVNVKMRRKE</sequence>
<name>A0ACC0H508_9ERIC</name>
<accession>A0ACC0H508</accession>
<dbReference type="EMBL" id="CM045764">
    <property type="protein sequence ID" value="KAI8008014.1"/>
    <property type="molecule type" value="Genomic_DNA"/>
</dbReference>
<gene>
    <name evidence="1" type="ORF">LOK49_LG07G01341</name>
</gene>
<reference evidence="1 2" key="1">
    <citation type="journal article" date="2022" name="Plant J.">
        <title>Chromosome-level genome of Camellia lanceoleosa provides a valuable resource for understanding genome evolution and self-incompatibility.</title>
        <authorList>
            <person name="Gong W."/>
            <person name="Xiao S."/>
            <person name="Wang L."/>
            <person name="Liao Z."/>
            <person name="Chang Y."/>
            <person name="Mo W."/>
            <person name="Hu G."/>
            <person name="Li W."/>
            <person name="Zhao G."/>
            <person name="Zhu H."/>
            <person name="Hu X."/>
            <person name="Ji K."/>
            <person name="Xiang X."/>
            <person name="Song Q."/>
            <person name="Yuan D."/>
            <person name="Jin S."/>
            <person name="Zhang L."/>
        </authorList>
    </citation>
    <scope>NUCLEOTIDE SEQUENCE [LARGE SCALE GENOMIC DNA]</scope>
    <source>
        <strain evidence="1">SQ_2022a</strain>
    </source>
</reference>
<protein>
    <submittedName>
        <fullName evidence="1">SHUGOSHIN 2</fullName>
    </submittedName>
</protein>
<comment type="caution">
    <text evidence="1">The sequence shown here is derived from an EMBL/GenBank/DDBJ whole genome shotgun (WGS) entry which is preliminary data.</text>
</comment>
<dbReference type="Proteomes" id="UP001060215">
    <property type="component" value="Chromosome 7"/>
</dbReference>
<evidence type="ECO:0000313" key="2">
    <source>
        <dbReference type="Proteomes" id="UP001060215"/>
    </source>
</evidence>
<proteinExistence type="predicted"/>